<comment type="similarity">
    <text evidence="2">Belongs to the BMP lipoprotein family.</text>
</comment>
<evidence type="ECO:0000256" key="1">
    <source>
        <dbReference type="ARBA" id="ARBA00004193"/>
    </source>
</evidence>
<keyword evidence="10" id="KW-1185">Reference proteome</keyword>
<name>A0AAW9RXY1_9HYPH</name>
<feature type="signal peptide" evidence="7">
    <location>
        <begin position="1"/>
        <end position="21"/>
    </location>
</feature>
<protein>
    <submittedName>
        <fullName evidence="9">BMP family protein</fullName>
    </submittedName>
</protein>
<dbReference type="Pfam" id="PF02608">
    <property type="entry name" value="Bmp"/>
    <property type="match status" value="1"/>
</dbReference>
<evidence type="ECO:0000313" key="9">
    <source>
        <dbReference type="EMBL" id="MEJ8572778.1"/>
    </source>
</evidence>
<dbReference type="InterPro" id="IPR050957">
    <property type="entry name" value="BMP_lipoprotein"/>
</dbReference>
<evidence type="ECO:0000256" key="3">
    <source>
        <dbReference type="ARBA" id="ARBA00022475"/>
    </source>
</evidence>
<evidence type="ECO:0000256" key="4">
    <source>
        <dbReference type="ARBA" id="ARBA00022729"/>
    </source>
</evidence>
<gene>
    <name evidence="9" type="ORF">V3328_14900</name>
</gene>
<dbReference type="RefSeq" id="WP_340330480.1">
    <property type="nucleotide sequence ID" value="NZ_JAZHOF010000006.1"/>
</dbReference>
<dbReference type="CDD" id="cd06304">
    <property type="entry name" value="PBP1_BmpA_Med_PnrA-like"/>
    <property type="match status" value="1"/>
</dbReference>
<comment type="subcellular location">
    <subcellularLocation>
        <location evidence="1">Cell membrane</location>
        <topology evidence="1">Lipid-anchor</topology>
    </subcellularLocation>
</comment>
<evidence type="ECO:0000256" key="5">
    <source>
        <dbReference type="ARBA" id="ARBA00023136"/>
    </source>
</evidence>
<reference evidence="9 10" key="1">
    <citation type="submission" date="2024-02" db="EMBL/GenBank/DDBJ databases">
        <title>Genome analysis and characterization of Microbaculum marinisediminis sp. nov., isolated from marine sediment.</title>
        <authorList>
            <person name="Du Z.-J."/>
            <person name="Ye Y.-Q."/>
            <person name="Zhang Z.-R."/>
            <person name="Yuan S.-M."/>
            <person name="Zhang X.-Y."/>
        </authorList>
    </citation>
    <scope>NUCLEOTIDE SEQUENCE [LARGE SCALE GENOMIC DNA]</scope>
    <source>
        <strain evidence="9 10">SDUM1044001</strain>
    </source>
</reference>
<feature type="domain" description="ABC transporter substrate-binding protein PnrA-like" evidence="8">
    <location>
        <begin position="24"/>
        <end position="291"/>
    </location>
</feature>
<keyword evidence="6" id="KW-0449">Lipoprotein</keyword>
<evidence type="ECO:0000313" key="10">
    <source>
        <dbReference type="Proteomes" id="UP001378188"/>
    </source>
</evidence>
<evidence type="ECO:0000256" key="7">
    <source>
        <dbReference type="SAM" id="SignalP"/>
    </source>
</evidence>
<evidence type="ECO:0000256" key="2">
    <source>
        <dbReference type="ARBA" id="ARBA00008610"/>
    </source>
</evidence>
<comment type="caution">
    <text evidence="9">The sequence shown here is derived from an EMBL/GenBank/DDBJ whole genome shotgun (WGS) entry which is preliminary data.</text>
</comment>
<keyword evidence="5" id="KW-0472">Membrane</keyword>
<dbReference type="Gene3D" id="3.40.50.2300">
    <property type="match status" value="2"/>
</dbReference>
<proteinExistence type="inferred from homology"/>
<dbReference type="SUPFAM" id="SSF53822">
    <property type="entry name" value="Periplasmic binding protein-like I"/>
    <property type="match status" value="1"/>
</dbReference>
<dbReference type="InterPro" id="IPR028082">
    <property type="entry name" value="Peripla_BP_I"/>
</dbReference>
<keyword evidence="4 7" id="KW-0732">Signal</keyword>
<feature type="chain" id="PRO_5043465924" evidence="7">
    <location>
        <begin position="22"/>
        <end position="318"/>
    </location>
</feature>
<dbReference type="AlphaFoldDB" id="A0AAW9RXY1"/>
<organism evidence="9 10">
    <name type="scientific">Microbaculum marinum</name>
    <dbReference type="NCBI Taxonomy" id="1764581"/>
    <lineage>
        <taxon>Bacteria</taxon>
        <taxon>Pseudomonadati</taxon>
        <taxon>Pseudomonadota</taxon>
        <taxon>Alphaproteobacteria</taxon>
        <taxon>Hyphomicrobiales</taxon>
        <taxon>Tepidamorphaceae</taxon>
        <taxon>Microbaculum</taxon>
    </lineage>
</organism>
<dbReference type="InterPro" id="IPR003760">
    <property type="entry name" value="PnrA-like"/>
</dbReference>
<dbReference type="PANTHER" id="PTHR34296">
    <property type="entry name" value="TRANSCRIPTIONAL ACTIVATOR PROTEIN MED"/>
    <property type="match status" value="1"/>
</dbReference>
<sequence>MWKLIAGTALAVVMVASSAQAETKRVALVLPGPITDGTFNSAANKGIEAAKAKYDIEVAVRENTDFAQIQDVLRSYAEEGYDMVIGHGFQFAEPVMEIHSEYPDTWFVVNTAQVAAEPNVASFDNRWGDAGYMAGAVAALYSKSGKIGHIGAIPVPVIEDYNLGFERGAKRMRPDTEVLSAYVGSFSDIARGAEITTSQIEQGADVVTSTGNENVVGTIQAAQKAGVLAIGTAFDSHAMAPETIVTTALINMDVNIDLAVGKLMDGTLKPETYVLGLDEGGIGLAPLREFEGQISAEDKARIDALVEDIRAGKIDDLP</sequence>
<evidence type="ECO:0000259" key="8">
    <source>
        <dbReference type="Pfam" id="PF02608"/>
    </source>
</evidence>
<evidence type="ECO:0000256" key="6">
    <source>
        <dbReference type="ARBA" id="ARBA00023288"/>
    </source>
</evidence>
<dbReference type="PANTHER" id="PTHR34296:SF2">
    <property type="entry name" value="ABC TRANSPORTER GUANOSINE-BINDING PROTEIN NUPN"/>
    <property type="match status" value="1"/>
</dbReference>
<dbReference type="EMBL" id="JAZHOF010000006">
    <property type="protein sequence ID" value="MEJ8572778.1"/>
    <property type="molecule type" value="Genomic_DNA"/>
</dbReference>
<accession>A0AAW9RXY1</accession>
<keyword evidence="3" id="KW-1003">Cell membrane</keyword>
<dbReference type="Proteomes" id="UP001378188">
    <property type="component" value="Unassembled WGS sequence"/>
</dbReference>
<dbReference type="GO" id="GO:0005886">
    <property type="term" value="C:plasma membrane"/>
    <property type="evidence" value="ECO:0007669"/>
    <property type="project" value="UniProtKB-SubCell"/>
</dbReference>